<reference evidence="2 3" key="1">
    <citation type="submission" date="2014-02" db="EMBL/GenBank/DDBJ databases">
        <authorList>
            <person name="Cornely K.A."/>
            <person name="Jancevski A.V."/>
            <person name="Rogers S.R."/>
            <person name="Scola S.E."/>
            <person name="Pinches R.S."/>
            <person name="Perri C.M."/>
            <person name="Brown M.S."/>
            <person name="Cavedon W.D."/>
            <person name="Dubois H.M."/>
            <person name="Fernando M.A."/>
            <person name="Austriaco N."/>
            <person name="Bradley K.W."/>
            <person name="Clarke D.Q."/>
            <person name="Lewis M.F."/>
            <person name="Barker L.P."/>
            <person name="Bailey C."/>
            <person name="Asai D.J."/>
            <person name="Garber M.L."/>
            <person name="Bowman C.A."/>
            <person name="Russell D.A."/>
            <person name="Pope W.H."/>
            <person name="Jacobs-Sera D."/>
            <person name="Hendrix R.W."/>
            <person name="Hatfull G.F."/>
        </authorList>
    </citation>
    <scope>NUCLEOTIDE SEQUENCE [LARGE SCALE GENOMIC DNA]</scope>
</reference>
<dbReference type="OrthoDB" id="21607at10239"/>
<accession>A0A023W786</accession>
<dbReference type="GeneID" id="19488186"/>
<sequence>MHAGAECTGRLSVAHVTAVEALTLAIVPLTILVVALAAWLVTRNRKAAAHPTPVERLGGGIHTYPSDMWLGVDRPEWG</sequence>
<dbReference type="Proteomes" id="UP000024442">
    <property type="component" value="Segment"/>
</dbReference>
<dbReference type="RefSeq" id="YP_009032483.1">
    <property type="nucleotide sequence ID" value="NC_024147.1"/>
</dbReference>
<gene>
    <name evidence="2" type="primary">89</name>
    <name evidence="2" type="ORF">PBI_ZOEJ_89</name>
</gene>
<evidence type="ECO:0000313" key="3">
    <source>
        <dbReference type="Proteomes" id="UP000024442"/>
    </source>
</evidence>
<evidence type="ECO:0000256" key="1">
    <source>
        <dbReference type="SAM" id="Phobius"/>
    </source>
</evidence>
<dbReference type="KEGG" id="vg:19488186"/>
<name>A0A023W786_9CAUD</name>
<proteinExistence type="predicted"/>
<keyword evidence="1" id="KW-0472">Membrane</keyword>
<keyword evidence="1" id="KW-0812">Transmembrane</keyword>
<organism evidence="2 3">
    <name type="scientific">Mycobacterium phage ZoeJ</name>
    <dbReference type="NCBI Taxonomy" id="1486427"/>
    <lineage>
        <taxon>Viruses</taxon>
        <taxon>Duplodnaviria</taxon>
        <taxon>Heunggongvirae</taxon>
        <taxon>Uroviricota</taxon>
        <taxon>Caudoviricetes</taxon>
        <taxon>Weiservirinae</taxon>
        <taxon>Timquatrovirus</taxon>
        <taxon>Timquatrovirus zoeJ</taxon>
    </lineage>
</organism>
<dbReference type="EMBL" id="KJ510412">
    <property type="protein sequence ID" value="AHY26913.1"/>
    <property type="molecule type" value="Genomic_DNA"/>
</dbReference>
<keyword evidence="3" id="KW-1185">Reference proteome</keyword>
<keyword evidence="1" id="KW-1133">Transmembrane helix</keyword>
<evidence type="ECO:0000313" key="2">
    <source>
        <dbReference type="EMBL" id="AHY26913.1"/>
    </source>
</evidence>
<feature type="transmembrane region" description="Helical" evidence="1">
    <location>
        <begin position="21"/>
        <end position="41"/>
    </location>
</feature>
<protein>
    <submittedName>
        <fullName evidence="2">Uncharacterized protein</fullName>
    </submittedName>
</protein>